<reference evidence="2" key="1">
    <citation type="submission" date="2021-12" db="EMBL/GenBank/DDBJ databases">
        <authorList>
            <person name="King R."/>
        </authorList>
    </citation>
    <scope>NUCLEOTIDE SEQUENCE</scope>
</reference>
<protein>
    <submittedName>
        <fullName evidence="2">Uncharacterized protein</fullName>
    </submittedName>
</protein>
<name>A0A9P0AEN0_BEMTA</name>
<evidence type="ECO:0000313" key="3">
    <source>
        <dbReference type="Proteomes" id="UP001152759"/>
    </source>
</evidence>
<keyword evidence="3" id="KW-1185">Reference proteome</keyword>
<accession>A0A9P0AEN0</accession>
<evidence type="ECO:0000256" key="1">
    <source>
        <dbReference type="SAM" id="MobiDB-lite"/>
    </source>
</evidence>
<feature type="compositionally biased region" description="Acidic residues" evidence="1">
    <location>
        <begin position="43"/>
        <end position="53"/>
    </location>
</feature>
<organism evidence="2 3">
    <name type="scientific">Bemisia tabaci</name>
    <name type="common">Sweetpotato whitefly</name>
    <name type="synonym">Aleurodes tabaci</name>
    <dbReference type="NCBI Taxonomy" id="7038"/>
    <lineage>
        <taxon>Eukaryota</taxon>
        <taxon>Metazoa</taxon>
        <taxon>Ecdysozoa</taxon>
        <taxon>Arthropoda</taxon>
        <taxon>Hexapoda</taxon>
        <taxon>Insecta</taxon>
        <taxon>Pterygota</taxon>
        <taxon>Neoptera</taxon>
        <taxon>Paraneoptera</taxon>
        <taxon>Hemiptera</taxon>
        <taxon>Sternorrhyncha</taxon>
        <taxon>Aleyrodoidea</taxon>
        <taxon>Aleyrodidae</taxon>
        <taxon>Aleyrodinae</taxon>
        <taxon>Bemisia</taxon>
    </lineage>
</organism>
<feature type="region of interest" description="Disordered" evidence="1">
    <location>
        <begin position="17"/>
        <end position="60"/>
    </location>
</feature>
<feature type="compositionally biased region" description="Basic and acidic residues" evidence="1">
    <location>
        <begin position="17"/>
        <end position="30"/>
    </location>
</feature>
<dbReference type="AlphaFoldDB" id="A0A9P0AEN0"/>
<dbReference type="EMBL" id="OU963865">
    <property type="protein sequence ID" value="CAH0389126.1"/>
    <property type="molecule type" value="Genomic_DNA"/>
</dbReference>
<dbReference type="Proteomes" id="UP001152759">
    <property type="component" value="Chromosome 4"/>
</dbReference>
<proteinExistence type="predicted"/>
<gene>
    <name evidence="2" type="ORF">BEMITA_LOCUS7990</name>
</gene>
<sequence length="248" mass="28545">MYGIDWELVRKEERSEARRIKREEQVEKHRQSLQNSYFSENSSDSEVEDEDLDPPLKRKRGTNNVVTMKVVAALDKAQLTDRNAVHIIIAIIEALGLDPSLYAINKASFQRVRNKLREKRALKLKENFQGENLELITLHWDGKLMKQLLGPDKCDRLAIIITSGDIEQILSIPEVLSSTGRDQADAIFEHLVDWNLDGKFQALCCDTTNSNLGRFKRAAVLLEQKLGRDIEYFPCRHHIFEIDLKGVF</sequence>
<evidence type="ECO:0000313" key="2">
    <source>
        <dbReference type="EMBL" id="CAH0389126.1"/>
    </source>
</evidence>